<reference evidence="3 4" key="1">
    <citation type="journal article" date="2023" name="Microbiol. Resour. Announc.">
        <title>Complete Genome Sequence of Mycobacterium wuenschmanii, a novel Nontuberculous Mycobacterium Isolated from a captive population of Amazon Milk Frogs.</title>
        <authorList>
            <person name="Hicks J."/>
            <person name="Zeineldin M."/>
            <person name="Ward H."/>
            <person name="Wuenschmann A."/>
            <person name="Camp P."/>
            <person name="Farrell D."/>
            <person name="Lehman K."/>
            <person name="Thacker T."/>
            <person name="Cuthbert E."/>
        </authorList>
    </citation>
    <scope>NUCLEOTIDE SEQUENCE [LARGE SCALE GENOMIC DNA]</scope>
    <source>
        <strain evidence="3 4">Wuenschmanii</strain>
    </source>
</reference>
<gene>
    <name evidence="3" type="ORF">PT015_10615</name>
</gene>
<evidence type="ECO:0000259" key="2">
    <source>
        <dbReference type="Pfam" id="PF13581"/>
    </source>
</evidence>
<keyword evidence="1" id="KW-0418">Kinase</keyword>
<dbReference type="Proteomes" id="UP001236585">
    <property type="component" value="Chromosome"/>
</dbReference>
<name>A0ABY8W475_9MYCO</name>
<keyword evidence="3" id="KW-0808">Transferase</keyword>
<dbReference type="InterPro" id="IPR050267">
    <property type="entry name" value="Anti-sigma-factor_SerPK"/>
</dbReference>
<dbReference type="SUPFAM" id="SSF55874">
    <property type="entry name" value="ATPase domain of HSP90 chaperone/DNA topoisomerase II/histidine kinase"/>
    <property type="match status" value="1"/>
</dbReference>
<keyword evidence="4" id="KW-1185">Reference proteome</keyword>
<keyword evidence="1" id="KW-0723">Serine/threonine-protein kinase</keyword>
<dbReference type="PANTHER" id="PTHR35526:SF3">
    <property type="entry name" value="ANTI-SIGMA-F FACTOR RSBW"/>
    <property type="match status" value="1"/>
</dbReference>
<dbReference type="Gene3D" id="3.30.565.10">
    <property type="entry name" value="Histidine kinase-like ATPase, C-terminal domain"/>
    <property type="match status" value="1"/>
</dbReference>
<evidence type="ECO:0000313" key="4">
    <source>
        <dbReference type="Proteomes" id="UP001236585"/>
    </source>
</evidence>
<accession>A0ABY8W475</accession>
<dbReference type="EC" id="2.7.13.3" evidence="3"/>
<dbReference type="GO" id="GO:0004673">
    <property type="term" value="F:protein histidine kinase activity"/>
    <property type="evidence" value="ECO:0007669"/>
    <property type="project" value="UniProtKB-EC"/>
</dbReference>
<proteinExistence type="predicted"/>
<evidence type="ECO:0000256" key="1">
    <source>
        <dbReference type="ARBA" id="ARBA00022527"/>
    </source>
</evidence>
<dbReference type="CDD" id="cd16936">
    <property type="entry name" value="HATPase_RsbW-like"/>
    <property type="match status" value="1"/>
</dbReference>
<dbReference type="GO" id="GO:0005524">
    <property type="term" value="F:ATP binding"/>
    <property type="evidence" value="ECO:0007669"/>
    <property type="project" value="UniProtKB-KW"/>
</dbReference>
<keyword evidence="3" id="KW-0547">Nucleotide-binding</keyword>
<keyword evidence="3" id="KW-0067">ATP-binding</keyword>
<dbReference type="InterPro" id="IPR003594">
    <property type="entry name" value="HATPase_dom"/>
</dbReference>
<protein>
    <submittedName>
        <fullName evidence="3">ATP-binding protein</fullName>
        <ecNumber evidence="3">2.7.13.3</ecNumber>
    </submittedName>
</protein>
<dbReference type="Pfam" id="PF13581">
    <property type="entry name" value="HATPase_c_2"/>
    <property type="match status" value="1"/>
</dbReference>
<organism evidence="3 4">
    <name type="scientific">Candidatus Mycobacterium wuenschmannii</name>
    <dbReference type="NCBI Taxonomy" id="3027808"/>
    <lineage>
        <taxon>Bacteria</taxon>
        <taxon>Bacillati</taxon>
        <taxon>Actinomycetota</taxon>
        <taxon>Actinomycetes</taxon>
        <taxon>Mycobacteriales</taxon>
        <taxon>Mycobacteriaceae</taxon>
        <taxon>Mycobacterium</taxon>
    </lineage>
</organism>
<dbReference type="EMBL" id="CP126981">
    <property type="protein sequence ID" value="WIM89832.1"/>
    <property type="molecule type" value="Genomic_DNA"/>
</dbReference>
<dbReference type="RefSeq" id="WP_285190574.1">
    <property type="nucleotide sequence ID" value="NZ_CP126981.1"/>
</dbReference>
<dbReference type="InterPro" id="IPR036890">
    <property type="entry name" value="HATPase_C_sf"/>
</dbReference>
<feature type="domain" description="Histidine kinase/HSP90-like ATPase" evidence="2">
    <location>
        <begin position="13"/>
        <end position="134"/>
    </location>
</feature>
<evidence type="ECO:0000313" key="3">
    <source>
        <dbReference type="EMBL" id="WIM89832.1"/>
    </source>
</evidence>
<dbReference type="PANTHER" id="PTHR35526">
    <property type="entry name" value="ANTI-SIGMA-F FACTOR RSBW-RELATED"/>
    <property type="match status" value="1"/>
</dbReference>
<sequence length="148" mass="15855">MSAVVVSRSHSGPADGETVAHMRNRVRDWLSCTVDVDAQRVCDIVLAVGEALANSAEHAYRDHAVTGTMTLTIVYDSGRAAVELIVGDDGTWIEPSDSASVSSFRGRGLRLIRALSDDCRVQGHPGGTTVRMQFLQCPPRDESATKAS</sequence>